<evidence type="ECO:0000313" key="2">
    <source>
        <dbReference type="EMBL" id="KAF0758184.1"/>
    </source>
</evidence>
<dbReference type="InterPro" id="IPR006571">
    <property type="entry name" value="TLDc_dom"/>
</dbReference>
<feature type="domain" description="TLDc" evidence="1">
    <location>
        <begin position="189"/>
        <end position="365"/>
    </location>
</feature>
<comment type="caution">
    <text evidence="2">The sequence shown here is derived from an EMBL/GenBank/DDBJ whole genome shotgun (WGS) entry which is preliminary data.</text>
</comment>
<organism evidence="2 3">
    <name type="scientific">Aphis craccivora</name>
    <name type="common">Cowpea aphid</name>
    <dbReference type="NCBI Taxonomy" id="307492"/>
    <lineage>
        <taxon>Eukaryota</taxon>
        <taxon>Metazoa</taxon>
        <taxon>Ecdysozoa</taxon>
        <taxon>Arthropoda</taxon>
        <taxon>Hexapoda</taxon>
        <taxon>Insecta</taxon>
        <taxon>Pterygota</taxon>
        <taxon>Neoptera</taxon>
        <taxon>Paraneoptera</taxon>
        <taxon>Hemiptera</taxon>
        <taxon>Sternorrhyncha</taxon>
        <taxon>Aphidomorpha</taxon>
        <taxon>Aphidoidea</taxon>
        <taxon>Aphididae</taxon>
        <taxon>Aphidini</taxon>
        <taxon>Aphis</taxon>
        <taxon>Aphis</taxon>
    </lineage>
</organism>
<dbReference type="SMART" id="SM00584">
    <property type="entry name" value="TLDc"/>
    <property type="match status" value="1"/>
</dbReference>
<dbReference type="PROSITE" id="PS51886">
    <property type="entry name" value="TLDC"/>
    <property type="match status" value="1"/>
</dbReference>
<dbReference type="OrthoDB" id="10065050at2759"/>
<gene>
    <name evidence="2" type="ORF">FWK35_00017134</name>
</gene>
<keyword evidence="3" id="KW-1185">Reference proteome</keyword>
<protein>
    <submittedName>
        <fullName evidence="2">GTPase-activating protein skywalker-like isoform X1</fullName>
    </submittedName>
</protein>
<proteinExistence type="predicted"/>
<dbReference type="InterPro" id="IPR036397">
    <property type="entry name" value="RNaseH_sf"/>
</dbReference>
<evidence type="ECO:0000313" key="3">
    <source>
        <dbReference type="Proteomes" id="UP000478052"/>
    </source>
</evidence>
<accession>A0A6G0YM32</accession>
<reference evidence="2 3" key="1">
    <citation type="submission" date="2019-08" db="EMBL/GenBank/DDBJ databases">
        <title>Whole genome of Aphis craccivora.</title>
        <authorList>
            <person name="Voronova N.V."/>
            <person name="Shulinski R.S."/>
            <person name="Bandarenka Y.V."/>
            <person name="Zhorov D.G."/>
            <person name="Warner D."/>
        </authorList>
    </citation>
    <scope>NUCLEOTIDE SEQUENCE [LARGE SCALE GENOMIC DNA]</scope>
    <source>
        <strain evidence="2">180601</strain>
        <tissue evidence="2">Whole Body</tissue>
    </source>
</reference>
<dbReference type="Pfam" id="PF01359">
    <property type="entry name" value="Transposase_1"/>
    <property type="match status" value="1"/>
</dbReference>
<name>A0A6G0YM32_APHCR</name>
<dbReference type="GO" id="GO:0003676">
    <property type="term" value="F:nucleic acid binding"/>
    <property type="evidence" value="ECO:0007669"/>
    <property type="project" value="InterPro"/>
</dbReference>
<evidence type="ECO:0000259" key="1">
    <source>
        <dbReference type="PROSITE" id="PS51886"/>
    </source>
</evidence>
<dbReference type="AlphaFoldDB" id="A0A6G0YM32"/>
<dbReference type="InterPro" id="IPR001888">
    <property type="entry name" value="Transposase_1"/>
</dbReference>
<sequence length="367" mass="42424">MVPKNLTLEQKDGRRQICVDIFERMENERDLLKKTCASPKLKKARMSKSKLKAMLIVFFDIKGIIMTEWVPQGQTVNQHYYLKVLTTLREQVRRKRPELWENDSWILHQDNAPAHSALSVKRFLVKNRTTVLQHPPHSLDLALCDFWLFPKLKSVLKGTHFESVEAGEHSPSPRASTMASYPINNIRSLIANHQDLFTLWSWLPVRITMYQPILLYTTEEHGCSLTTFYVRVEHHEPTLLLIKTCTDEVFGAYCSSKWIERNKKDDRGNRQAYFGTGETFIFSLYPGKAKYPWVGMEVDNVHHANELFMAADQKMITIGGGDGQAIWMDENVRYGKTESCSTFNNPPLCKSRDFEIKVLEVYGFDGV</sequence>
<dbReference type="Gene3D" id="3.30.420.10">
    <property type="entry name" value="Ribonuclease H-like superfamily/Ribonuclease H"/>
    <property type="match status" value="1"/>
</dbReference>
<dbReference type="Pfam" id="PF07534">
    <property type="entry name" value="TLD"/>
    <property type="match status" value="1"/>
</dbReference>
<dbReference type="PANTHER" id="PTHR23354:SF122">
    <property type="entry name" value="GTPASE-ACTIVATING PROTEIN SKYWALKER"/>
    <property type="match status" value="1"/>
</dbReference>
<dbReference type="PANTHER" id="PTHR23354">
    <property type="entry name" value="NUCLEOLAR PROTEIN 7/ESTROGEN RECEPTOR COACTIVATOR-RELATED"/>
    <property type="match status" value="1"/>
</dbReference>
<dbReference type="EMBL" id="VUJU01003359">
    <property type="protein sequence ID" value="KAF0758184.1"/>
    <property type="molecule type" value="Genomic_DNA"/>
</dbReference>
<dbReference type="Proteomes" id="UP000478052">
    <property type="component" value="Unassembled WGS sequence"/>
</dbReference>